<dbReference type="PANTHER" id="PTHR30388">
    <property type="entry name" value="ALDEHYDE OXIDOREDUCTASE MOLYBDENUM COFACTOR ASSEMBLY PROTEIN"/>
    <property type="match status" value="1"/>
</dbReference>
<sequence length="315" mass="33297">MAEPGFDRAGLLAALARHGRVVRVVLAEVQGSSPRGVGAAMLVWAEGQEGTIGGGALEHMAVTRARDMLADGMARRLDRVPLGPGIGQCCGGAVVLLSELFVAGAALPEDVVARAVEDRPMPLAVKRLLDRARARGERPVAQLVQGWMVEPVAQPMRHVWVWGAGHVGRALVGVLAPLPDLAITWVDTAPDRFPDTPPDGVIVVPAADPARLVSHAPVTAEHLVLTWSHALDLDLCHRIMARGHAGLGVIGSDTKAARFRARLRDLGHSNAEISRLRCPIGDKGLGKHPQAIALGVALALLQERKSITSHGERAV</sequence>
<dbReference type="RefSeq" id="WP_335422475.1">
    <property type="nucleotide sequence ID" value="NZ_JBALHR010000004.1"/>
</dbReference>
<evidence type="ECO:0000259" key="1">
    <source>
        <dbReference type="Pfam" id="PF02625"/>
    </source>
</evidence>
<accession>A0ABU8BUX2</accession>
<dbReference type="InterPro" id="IPR036291">
    <property type="entry name" value="NAD(P)-bd_dom_sf"/>
</dbReference>
<dbReference type="EMBL" id="JBALHR010000004">
    <property type="protein sequence ID" value="MEH7828495.1"/>
    <property type="molecule type" value="Genomic_DNA"/>
</dbReference>
<evidence type="ECO:0000313" key="3">
    <source>
        <dbReference type="EMBL" id="MEH7828495.1"/>
    </source>
</evidence>
<gene>
    <name evidence="3" type="primary">xdhC</name>
    <name evidence="3" type="ORF">V6590_10065</name>
</gene>
<dbReference type="InterPro" id="IPR027051">
    <property type="entry name" value="XdhC_Rossmann_dom"/>
</dbReference>
<protein>
    <submittedName>
        <fullName evidence="3">Xanthine dehydrogenase accessory protein XdhC</fullName>
    </submittedName>
</protein>
<proteinExistence type="predicted"/>
<dbReference type="Gene3D" id="3.40.50.720">
    <property type="entry name" value="NAD(P)-binding Rossmann-like Domain"/>
    <property type="match status" value="1"/>
</dbReference>
<feature type="domain" description="XdhC Rossmann" evidence="2">
    <location>
        <begin position="159"/>
        <end position="297"/>
    </location>
</feature>
<feature type="domain" description="XdhC- CoxI" evidence="1">
    <location>
        <begin position="15"/>
        <end position="76"/>
    </location>
</feature>
<dbReference type="Pfam" id="PF02625">
    <property type="entry name" value="XdhC_CoxI"/>
    <property type="match status" value="1"/>
</dbReference>
<dbReference type="NCBIfam" id="TIGR02964">
    <property type="entry name" value="xanthine_xdhC"/>
    <property type="match status" value="1"/>
</dbReference>
<reference evidence="3" key="1">
    <citation type="submission" date="2024-02" db="EMBL/GenBank/DDBJ databases">
        <title>Genome sequences of strain Gemmobacter sp. JM10B15.</title>
        <authorList>
            <person name="Zhang M."/>
        </authorList>
    </citation>
    <scope>NUCLEOTIDE SEQUENCE</scope>
    <source>
        <strain evidence="3">JM10B15</strain>
    </source>
</reference>
<keyword evidence="4" id="KW-1185">Reference proteome</keyword>
<dbReference type="SUPFAM" id="SSF51735">
    <property type="entry name" value="NAD(P)-binding Rossmann-fold domains"/>
    <property type="match status" value="1"/>
</dbReference>
<dbReference type="InterPro" id="IPR052698">
    <property type="entry name" value="MoCofactor_Util/Proc"/>
</dbReference>
<name>A0ABU8BUX2_9RHOB</name>
<dbReference type="Proteomes" id="UP001431963">
    <property type="component" value="Unassembled WGS sequence"/>
</dbReference>
<evidence type="ECO:0000313" key="4">
    <source>
        <dbReference type="Proteomes" id="UP001431963"/>
    </source>
</evidence>
<organism evidence="3 4">
    <name type="scientific">Gemmobacter denitrificans</name>
    <dbReference type="NCBI Taxonomy" id="3123040"/>
    <lineage>
        <taxon>Bacteria</taxon>
        <taxon>Pseudomonadati</taxon>
        <taxon>Pseudomonadota</taxon>
        <taxon>Alphaproteobacteria</taxon>
        <taxon>Rhodobacterales</taxon>
        <taxon>Paracoccaceae</taxon>
        <taxon>Gemmobacter</taxon>
    </lineage>
</organism>
<dbReference type="Pfam" id="PF13478">
    <property type="entry name" value="XdhC_C"/>
    <property type="match status" value="1"/>
</dbReference>
<dbReference type="PANTHER" id="PTHR30388:SF6">
    <property type="entry name" value="XANTHINE DEHYDROGENASE SUBUNIT A-RELATED"/>
    <property type="match status" value="1"/>
</dbReference>
<dbReference type="InterPro" id="IPR014308">
    <property type="entry name" value="Xanthine_DH_XdhC"/>
</dbReference>
<comment type="caution">
    <text evidence="3">The sequence shown here is derived from an EMBL/GenBank/DDBJ whole genome shotgun (WGS) entry which is preliminary data.</text>
</comment>
<evidence type="ECO:0000259" key="2">
    <source>
        <dbReference type="Pfam" id="PF13478"/>
    </source>
</evidence>
<dbReference type="InterPro" id="IPR003777">
    <property type="entry name" value="XdhC_CoxI"/>
</dbReference>